<evidence type="ECO:0000313" key="10">
    <source>
        <dbReference type="Proteomes" id="UP000182584"/>
    </source>
</evidence>
<evidence type="ECO:0000313" key="9">
    <source>
        <dbReference type="EMBL" id="SER49934.1"/>
    </source>
</evidence>
<evidence type="ECO:0000256" key="5">
    <source>
        <dbReference type="ARBA" id="ARBA00022989"/>
    </source>
</evidence>
<keyword evidence="3" id="KW-1003">Cell membrane</keyword>
<organism evidence="9 10">
    <name type="scientific">Butyrivibrio fibrisolvens</name>
    <dbReference type="NCBI Taxonomy" id="831"/>
    <lineage>
        <taxon>Bacteria</taxon>
        <taxon>Bacillati</taxon>
        <taxon>Bacillota</taxon>
        <taxon>Clostridia</taxon>
        <taxon>Lachnospirales</taxon>
        <taxon>Lachnospiraceae</taxon>
        <taxon>Butyrivibrio</taxon>
    </lineage>
</organism>
<comment type="subcellular location">
    <subcellularLocation>
        <location evidence="1">Cell membrane</location>
        <topology evidence="1">Multi-pass membrane protein</topology>
    </subcellularLocation>
</comment>
<name>A0A1H9PP04_BUTFI</name>
<feature type="transmembrane region" description="Helical" evidence="7">
    <location>
        <begin position="12"/>
        <end position="36"/>
    </location>
</feature>
<dbReference type="AlphaFoldDB" id="A0A1H9PP04"/>
<dbReference type="EMBL" id="FOGJ01000006">
    <property type="protein sequence ID" value="SER49934.1"/>
    <property type="molecule type" value="Genomic_DNA"/>
</dbReference>
<evidence type="ECO:0000256" key="6">
    <source>
        <dbReference type="ARBA" id="ARBA00023136"/>
    </source>
</evidence>
<evidence type="ECO:0000256" key="1">
    <source>
        <dbReference type="ARBA" id="ARBA00004651"/>
    </source>
</evidence>
<gene>
    <name evidence="9" type="ORF">SAMN04487884_106100</name>
</gene>
<dbReference type="eggNOG" id="COG1285">
    <property type="taxonomic scope" value="Bacteria"/>
</dbReference>
<evidence type="ECO:0000256" key="4">
    <source>
        <dbReference type="ARBA" id="ARBA00022692"/>
    </source>
</evidence>
<evidence type="ECO:0000259" key="8">
    <source>
        <dbReference type="Pfam" id="PF02308"/>
    </source>
</evidence>
<dbReference type="InterPro" id="IPR003416">
    <property type="entry name" value="MgtC/SapB/SrpB/YhiD_fam"/>
</dbReference>
<keyword evidence="5 7" id="KW-1133">Transmembrane helix</keyword>
<evidence type="ECO:0000256" key="7">
    <source>
        <dbReference type="SAM" id="Phobius"/>
    </source>
</evidence>
<reference evidence="9 10" key="1">
    <citation type="submission" date="2016-10" db="EMBL/GenBank/DDBJ databases">
        <authorList>
            <person name="de Groot N.N."/>
        </authorList>
    </citation>
    <scope>NUCLEOTIDE SEQUENCE [LARGE SCALE GENOMIC DNA]</scope>
    <source>
        <strain evidence="9 10">AR40</strain>
    </source>
</reference>
<protein>
    <submittedName>
        <fullName evidence="9">Putative Mg2+ transporter-C (MgtC) family protein</fullName>
    </submittedName>
</protein>
<evidence type="ECO:0000256" key="3">
    <source>
        <dbReference type="ARBA" id="ARBA00022475"/>
    </source>
</evidence>
<sequence length="233" mass="25531">MAYVTQFLDIVHGFSLLGITIRFIFVTIVGSVVGIDREMKNRSAGIKTHVLVCLGACMVSTTSQYVSIMFQGVAGDINRLGAQVISGVGFLGVGTILVTGKNQVRGLTTAAGLWVCACVGLAAGMGFIEGATIALLFIIFTLKILNLVDNKIHMYAKNFELYIEFENTKSVRFFIDDMHKKDISIYELSVNKSDIKGQGPIAIVRVGVSNVKDRPAFIDNLREYEYISFVEEL</sequence>
<feature type="domain" description="MgtC/SapB/SrpB/YhiD N-terminal" evidence="8">
    <location>
        <begin position="26"/>
        <end position="149"/>
    </location>
</feature>
<dbReference type="PRINTS" id="PR01837">
    <property type="entry name" value="MGTCSAPBPROT"/>
</dbReference>
<dbReference type="Proteomes" id="UP000182584">
    <property type="component" value="Unassembled WGS sequence"/>
</dbReference>
<feature type="transmembrane region" description="Helical" evidence="7">
    <location>
        <begin position="80"/>
        <end position="99"/>
    </location>
</feature>
<feature type="transmembrane region" description="Helical" evidence="7">
    <location>
        <begin position="106"/>
        <end position="125"/>
    </location>
</feature>
<feature type="transmembrane region" description="Helical" evidence="7">
    <location>
        <begin position="48"/>
        <end position="68"/>
    </location>
</feature>
<dbReference type="PANTHER" id="PTHR33778:SF1">
    <property type="entry name" value="MAGNESIUM TRANSPORTER YHID-RELATED"/>
    <property type="match status" value="1"/>
</dbReference>
<comment type="similarity">
    <text evidence="2">Belongs to the MgtC/SapB family.</text>
</comment>
<keyword evidence="6 7" id="KW-0472">Membrane</keyword>
<dbReference type="GO" id="GO:0005886">
    <property type="term" value="C:plasma membrane"/>
    <property type="evidence" value="ECO:0007669"/>
    <property type="project" value="UniProtKB-SubCell"/>
</dbReference>
<evidence type="ECO:0000256" key="2">
    <source>
        <dbReference type="ARBA" id="ARBA00009298"/>
    </source>
</evidence>
<keyword evidence="4 7" id="KW-0812">Transmembrane</keyword>
<feature type="transmembrane region" description="Helical" evidence="7">
    <location>
        <begin position="131"/>
        <end position="148"/>
    </location>
</feature>
<dbReference type="Pfam" id="PF02308">
    <property type="entry name" value="MgtC"/>
    <property type="match status" value="1"/>
</dbReference>
<dbReference type="OrthoDB" id="9811198at2"/>
<dbReference type="RefSeq" id="WP_074755077.1">
    <property type="nucleotide sequence ID" value="NZ_FOGJ01000006.1"/>
</dbReference>
<proteinExistence type="inferred from homology"/>
<dbReference type="PANTHER" id="PTHR33778">
    <property type="entry name" value="PROTEIN MGTC"/>
    <property type="match status" value="1"/>
</dbReference>
<dbReference type="InterPro" id="IPR049177">
    <property type="entry name" value="MgtC_SapB_SrpB_YhiD_N"/>
</dbReference>
<accession>A0A1H9PP04</accession>